<accession>C0QKW5</accession>
<dbReference type="GO" id="GO:0016787">
    <property type="term" value="F:hydrolase activity"/>
    <property type="evidence" value="ECO:0007669"/>
    <property type="project" value="UniProtKB-KW"/>
</dbReference>
<evidence type="ECO:0000259" key="5">
    <source>
        <dbReference type="SMART" id="SM00849"/>
    </source>
</evidence>
<dbReference type="EMBL" id="CP001087">
    <property type="protein sequence ID" value="ACN16205.1"/>
    <property type="molecule type" value="Genomic_DNA"/>
</dbReference>
<sequence>MIIKKLEVGPIMANCYILGCDRTRKAVVIDPGDEADRILMALSELKLSVEYILNTHGHFDHVGANARLKEATGAKLMIHQDDAPMLKDLTSAAATFGLRAENSPAPDGYLADGDEVTFGDITLTVIHTPGHSRGGISLYTKGVLFSGDTLFAGSIGRTDLPGGNYDTLIHSIKTRLLCLDKKTIVYPGHGPETSILQEERMNPFLGRQ</sequence>
<dbReference type="AlphaFoldDB" id="C0QKW5"/>
<comment type="cofactor">
    <cofactor evidence="1">
        <name>Zn(2+)</name>
        <dbReference type="ChEBI" id="CHEBI:29105"/>
    </cofactor>
</comment>
<dbReference type="SMART" id="SM00849">
    <property type="entry name" value="Lactamase_B"/>
    <property type="match status" value="1"/>
</dbReference>
<dbReference type="PANTHER" id="PTHR46233:SF3">
    <property type="entry name" value="HYDROXYACYLGLUTATHIONE HYDROLASE GLOC"/>
    <property type="match status" value="1"/>
</dbReference>
<dbReference type="InterPro" id="IPR036866">
    <property type="entry name" value="RibonucZ/Hydroxyglut_hydro"/>
</dbReference>
<reference evidence="6 7" key="1">
    <citation type="journal article" date="2009" name="Environ. Microbiol.">
        <title>Genome sequence of Desulfobacterium autotrophicum HRM2, a marine sulfate reducer oxidizing organic carbon completely to carbon dioxide.</title>
        <authorList>
            <person name="Strittmatter A.W."/>
            <person name="Liesegang H."/>
            <person name="Rabus R."/>
            <person name="Decker I."/>
            <person name="Amann J."/>
            <person name="Andres S."/>
            <person name="Henne A."/>
            <person name="Fricke W.F."/>
            <person name="Martinez-Arias R."/>
            <person name="Bartels D."/>
            <person name="Goesmann A."/>
            <person name="Krause L."/>
            <person name="Puehler A."/>
            <person name="Klenk H.P."/>
            <person name="Richter M."/>
            <person name="Schuler M."/>
            <person name="Gloeckner F.O."/>
            <person name="Meyerdierks A."/>
            <person name="Gottschalk G."/>
            <person name="Amann R."/>
        </authorList>
    </citation>
    <scope>NUCLEOTIDE SEQUENCE [LARGE SCALE GENOMIC DNA]</scope>
    <source>
        <strain evidence="7">ATCC 43914 / DSM 3382 / HRM2</strain>
    </source>
</reference>
<organism evidence="6 7">
    <name type="scientific">Desulforapulum autotrophicum (strain ATCC 43914 / DSM 3382 / VKM B-1955 / HRM2)</name>
    <name type="common">Desulfobacterium autotrophicum</name>
    <dbReference type="NCBI Taxonomy" id="177437"/>
    <lineage>
        <taxon>Bacteria</taxon>
        <taxon>Pseudomonadati</taxon>
        <taxon>Thermodesulfobacteriota</taxon>
        <taxon>Desulfobacteria</taxon>
        <taxon>Desulfobacterales</taxon>
        <taxon>Desulfobacteraceae</taxon>
        <taxon>Desulforapulum</taxon>
    </lineage>
</organism>
<gene>
    <name evidence="6" type="ordered locus">HRM2_31220</name>
</gene>
<evidence type="ECO:0000256" key="2">
    <source>
        <dbReference type="ARBA" id="ARBA00022723"/>
    </source>
</evidence>
<dbReference type="InterPro" id="IPR001279">
    <property type="entry name" value="Metallo-B-lactamas"/>
</dbReference>
<keyword evidence="4" id="KW-0862">Zinc</keyword>
<dbReference type="CDD" id="cd06262">
    <property type="entry name" value="metallo-hydrolase-like_MBL-fold"/>
    <property type="match status" value="1"/>
</dbReference>
<evidence type="ECO:0000256" key="4">
    <source>
        <dbReference type="ARBA" id="ARBA00022833"/>
    </source>
</evidence>
<name>C0QKW5_DESAH</name>
<dbReference type="OrthoDB" id="9802991at2"/>
<dbReference type="InterPro" id="IPR051453">
    <property type="entry name" value="MBL_Glyoxalase_II"/>
</dbReference>
<evidence type="ECO:0000313" key="6">
    <source>
        <dbReference type="EMBL" id="ACN16205.1"/>
    </source>
</evidence>
<keyword evidence="7" id="KW-1185">Reference proteome</keyword>
<evidence type="ECO:0000313" key="7">
    <source>
        <dbReference type="Proteomes" id="UP000000442"/>
    </source>
</evidence>
<proteinExistence type="predicted"/>
<dbReference type="Proteomes" id="UP000000442">
    <property type="component" value="Chromosome"/>
</dbReference>
<evidence type="ECO:0000256" key="3">
    <source>
        <dbReference type="ARBA" id="ARBA00022801"/>
    </source>
</evidence>
<dbReference type="eggNOG" id="COG0491">
    <property type="taxonomic scope" value="Bacteria"/>
</dbReference>
<dbReference type="GO" id="GO:0046872">
    <property type="term" value="F:metal ion binding"/>
    <property type="evidence" value="ECO:0007669"/>
    <property type="project" value="UniProtKB-KW"/>
</dbReference>
<dbReference type="KEGG" id="dat:HRM2_31220"/>
<keyword evidence="3" id="KW-0378">Hydrolase</keyword>
<dbReference type="SUPFAM" id="SSF56281">
    <property type="entry name" value="Metallo-hydrolase/oxidoreductase"/>
    <property type="match status" value="1"/>
</dbReference>
<dbReference type="RefSeq" id="WP_015904967.1">
    <property type="nucleotide sequence ID" value="NC_012108.1"/>
</dbReference>
<keyword evidence="2" id="KW-0479">Metal-binding</keyword>
<dbReference type="PANTHER" id="PTHR46233">
    <property type="entry name" value="HYDROXYACYLGLUTATHIONE HYDROLASE GLOC"/>
    <property type="match status" value="1"/>
</dbReference>
<feature type="domain" description="Metallo-beta-lactamase" evidence="5">
    <location>
        <begin position="12"/>
        <end position="189"/>
    </location>
</feature>
<dbReference type="Gene3D" id="3.60.15.10">
    <property type="entry name" value="Ribonuclease Z/Hydroxyacylglutathione hydrolase-like"/>
    <property type="match status" value="1"/>
</dbReference>
<dbReference type="HOGENOM" id="CLU_030571_5_4_7"/>
<dbReference type="Pfam" id="PF00753">
    <property type="entry name" value="Lactamase_B"/>
    <property type="match status" value="1"/>
</dbReference>
<evidence type="ECO:0000256" key="1">
    <source>
        <dbReference type="ARBA" id="ARBA00001947"/>
    </source>
</evidence>
<protein>
    <submittedName>
        <fullName evidence="6">Metallo-beta-lactamase family protein</fullName>
    </submittedName>
</protein>
<dbReference type="STRING" id="177437.HRM2_31220"/>